<dbReference type="EMBL" id="JACAZI010000013">
    <property type="protein sequence ID" value="KAF7345672.1"/>
    <property type="molecule type" value="Genomic_DNA"/>
</dbReference>
<accession>A0A8H7CRL2</accession>
<protein>
    <submittedName>
        <fullName evidence="2">F-box domain-containing protein</fullName>
    </submittedName>
</protein>
<gene>
    <name evidence="2" type="ORF">MVEN_01586900</name>
</gene>
<dbReference type="PROSITE" id="PS50181">
    <property type="entry name" value="FBOX"/>
    <property type="match status" value="1"/>
</dbReference>
<dbReference type="InterPro" id="IPR001810">
    <property type="entry name" value="F-box_dom"/>
</dbReference>
<organism evidence="2 3">
    <name type="scientific">Mycena venus</name>
    <dbReference type="NCBI Taxonomy" id="2733690"/>
    <lineage>
        <taxon>Eukaryota</taxon>
        <taxon>Fungi</taxon>
        <taxon>Dikarya</taxon>
        <taxon>Basidiomycota</taxon>
        <taxon>Agaricomycotina</taxon>
        <taxon>Agaricomycetes</taxon>
        <taxon>Agaricomycetidae</taxon>
        <taxon>Agaricales</taxon>
        <taxon>Marasmiineae</taxon>
        <taxon>Mycenaceae</taxon>
        <taxon>Mycena</taxon>
    </lineage>
</organism>
<sequence length="474" mass="52729">MLDALPVELILILLRGSSIADILNFSRTSSYFRCISLINRRLWIDASDAYRIRLPLGETLKIIDLSRLPRYAARSMAILSKWRHCHHPDLARPISPIRTYEATRLYDLPSWAFWSPLKYSTRSFVGHGLPAFMNVLPGGRSFLFGVMGHLGIYDLRGEYGFELKVPFCARFDPRPGDTAATTIDWDSIDNGAHVGIAILSKAFNERHDVESYLSVFRIKYAHSADAPSVRRTHVFTLPIDATAVSLRGHLVLVCGSTDFLLIDLKANQRGWWHLPDSEITYATIQTAQRTISLVVRSREDNTPFLQTIDIPEAMESFTHTSSPFWTAYRFEPRAIHALPTPKLSSAYPTIKSLDANGTTFRETTLTANALTAVIRSTFLCSALDVHPNEITAHTVTQPLVPLRSSYHTILAAVGTGKLAVLRTDDGWSAGDAQKLLTLSFPAQGMPGVGGSVVFDDVYGVALAFARGRLFVMQY</sequence>
<feature type="domain" description="F-box" evidence="1">
    <location>
        <begin position="1"/>
        <end position="46"/>
    </location>
</feature>
<evidence type="ECO:0000313" key="2">
    <source>
        <dbReference type="EMBL" id="KAF7345672.1"/>
    </source>
</evidence>
<evidence type="ECO:0000313" key="3">
    <source>
        <dbReference type="Proteomes" id="UP000620124"/>
    </source>
</evidence>
<dbReference type="AlphaFoldDB" id="A0A8H7CRL2"/>
<keyword evidence="3" id="KW-1185">Reference proteome</keyword>
<name>A0A8H7CRL2_9AGAR</name>
<proteinExistence type="predicted"/>
<dbReference type="OrthoDB" id="3018431at2759"/>
<evidence type="ECO:0000259" key="1">
    <source>
        <dbReference type="PROSITE" id="PS50181"/>
    </source>
</evidence>
<dbReference type="Proteomes" id="UP000620124">
    <property type="component" value="Unassembled WGS sequence"/>
</dbReference>
<comment type="caution">
    <text evidence="2">The sequence shown here is derived from an EMBL/GenBank/DDBJ whole genome shotgun (WGS) entry which is preliminary data.</text>
</comment>
<reference evidence="2" key="1">
    <citation type="submission" date="2020-05" db="EMBL/GenBank/DDBJ databases">
        <title>Mycena genomes resolve the evolution of fungal bioluminescence.</title>
        <authorList>
            <person name="Tsai I.J."/>
        </authorList>
    </citation>
    <scope>NUCLEOTIDE SEQUENCE</scope>
    <source>
        <strain evidence="2">CCC161011</strain>
    </source>
</reference>